<name>A0A2N3J0T2_AERSO</name>
<dbReference type="PANTHER" id="PTHR34227:SF13">
    <property type="entry name" value="TAT PROOFREADING CHAPERONE DMSD-RELATED"/>
    <property type="match status" value="1"/>
</dbReference>
<gene>
    <name evidence="2" type="ORF">CJP16_08850</name>
</gene>
<accession>A0A2N3J0T2</accession>
<protein>
    <submittedName>
        <fullName evidence="2">DMSO reductase maturation protein DsmD</fullName>
    </submittedName>
</protein>
<dbReference type="InterPro" id="IPR050289">
    <property type="entry name" value="TorD/DmsD_chaperones"/>
</dbReference>
<dbReference type="AlphaFoldDB" id="A0A2N3J0T2"/>
<dbReference type="InterPro" id="IPR036411">
    <property type="entry name" value="TorD-like_sf"/>
</dbReference>
<sequence>MMSLLAVIPRILGVLFYCPPTDSQFQEALGVLDEVKALLPASCQAQAAPLLREIPAVDEALLYQHSVLFIGQGSMPAPPWGSVYLDHEGLLMGDSTLAYRQFLQQCGLQFTPQQHEPEDHFGLMLMTLALLTEQQQTEQVQQLLAEHLLPWAYAYLGALIQCGESAFYQELGQLARLYLHDLAQTLDLTVANKPLFR</sequence>
<comment type="caution">
    <text evidence="2">The sequence shown here is derived from an EMBL/GenBank/DDBJ whole genome shotgun (WGS) entry which is preliminary data.</text>
</comment>
<evidence type="ECO:0000256" key="1">
    <source>
        <dbReference type="ARBA" id="ARBA00023186"/>
    </source>
</evidence>
<dbReference type="PIRSF" id="PIRSF004690">
    <property type="entry name" value="DmsD"/>
    <property type="match status" value="1"/>
</dbReference>
<reference evidence="2 3" key="1">
    <citation type="journal article" date="2017" name="Front. Microbiol.">
        <title>Strong Genomic and Phenotypic Heterogeneity in the Aeromonas sobria Species Complex.</title>
        <authorList>
            <person name="Gauthier J."/>
            <person name="Vincent A.T."/>
            <person name="Charette S.J."/>
            <person name="Derome N."/>
        </authorList>
    </citation>
    <scope>NUCLEOTIDE SEQUENCE [LARGE SCALE GENOMIC DNA]</scope>
    <source>
        <strain evidence="2 3">TM18</strain>
    </source>
</reference>
<keyword evidence="3" id="KW-1185">Reference proteome</keyword>
<dbReference type="Pfam" id="PF02613">
    <property type="entry name" value="Nitrate_red_del"/>
    <property type="match status" value="1"/>
</dbReference>
<proteinExistence type="predicted"/>
<keyword evidence="1" id="KW-0143">Chaperone</keyword>
<dbReference type="SUPFAM" id="SSF89155">
    <property type="entry name" value="TorD-like"/>
    <property type="match status" value="1"/>
</dbReference>
<evidence type="ECO:0000313" key="2">
    <source>
        <dbReference type="EMBL" id="PKQ79113.1"/>
    </source>
</evidence>
<dbReference type="EMBL" id="NQMM01000025">
    <property type="protein sequence ID" value="PKQ79113.1"/>
    <property type="molecule type" value="Genomic_DNA"/>
</dbReference>
<dbReference type="NCBIfam" id="NF008632">
    <property type="entry name" value="PRK11621.1"/>
    <property type="match status" value="1"/>
</dbReference>
<dbReference type="InterPro" id="IPR020945">
    <property type="entry name" value="DMSO/NO3_reduct_chaperone"/>
</dbReference>
<organism evidence="2 3">
    <name type="scientific">Aeromonas sobria</name>
    <dbReference type="NCBI Taxonomy" id="646"/>
    <lineage>
        <taxon>Bacteria</taxon>
        <taxon>Pseudomonadati</taxon>
        <taxon>Pseudomonadota</taxon>
        <taxon>Gammaproteobacteria</taxon>
        <taxon>Aeromonadales</taxon>
        <taxon>Aeromonadaceae</taxon>
        <taxon>Aeromonas</taxon>
    </lineage>
</organism>
<dbReference type="PANTHER" id="PTHR34227">
    <property type="entry name" value="CHAPERONE PROTEIN YCDY"/>
    <property type="match status" value="1"/>
</dbReference>
<dbReference type="Proteomes" id="UP000233467">
    <property type="component" value="Unassembled WGS sequence"/>
</dbReference>
<dbReference type="Gene3D" id="1.10.3480.10">
    <property type="entry name" value="TorD-like"/>
    <property type="match status" value="1"/>
</dbReference>
<dbReference type="InterPro" id="IPR026269">
    <property type="entry name" value="DmsD-type"/>
</dbReference>
<evidence type="ECO:0000313" key="3">
    <source>
        <dbReference type="Proteomes" id="UP000233467"/>
    </source>
</evidence>